<name>A0A0C9YLG2_9AGAM</name>
<feature type="compositionally biased region" description="Low complexity" evidence="1">
    <location>
        <begin position="114"/>
        <end position="138"/>
    </location>
</feature>
<keyword evidence="5" id="KW-1185">Reference proteome</keyword>
<organism evidence="3 5">
    <name type="scientific">Pisolithus microcarpus 441</name>
    <dbReference type="NCBI Taxonomy" id="765257"/>
    <lineage>
        <taxon>Eukaryota</taxon>
        <taxon>Fungi</taxon>
        <taxon>Dikarya</taxon>
        <taxon>Basidiomycota</taxon>
        <taxon>Agaricomycotina</taxon>
        <taxon>Agaricomycetes</taxon>
        <taxon>Agaricomycetidae</taxon>
        <taxon>Boletales</taxon>
        <taxon>Sclerodermatineae</taxon>
        <taxon>Pisolithaceae</taxon>
        <taxon>Pisolithus</taxon>
    </lineage>
</organism>
<dbReference type="EMBL" id="KN834286">
    <property type="protein sequence ID" value="KIK11162.1"/>
    <property type="molecule type" value="Genomic_DNA"/>
</dbReference>
<evidence type="ECO:0000313" key="4">
    <source>
        <dbReference type="EMBL" id="KIK19711.1"/>
    </source>
</evidence>
<accession>A0A0C9YLG2</accession>
<evidence type="ECO:0000313" key="3">
    <source>
        <dbReference type="EMBL" id="KIK11162.1"/>
    </source>
</evidence>
<sequence>MFAALFSFTLFVTLFQSVFADFTIDTPQFVQCQDAQITWTQSNPPYNLIIVPADDVCGNSLESLGDFTSLETTWLVNLASGTQVVLSLEDASGNEAWSGAITVGASNDTSCLQSSSASPTTTPPANVAQTSTTSHSAAATTTYSPAGAANAGSLPASGALAIRPLSPLTIVGAAVAGAFAFAL</sequence>
<evidence type="ECO:0000256" key="2">
    <source>
        <dbReference type="SAM" id="SignalP"/>
    </source>
</evidence>
<dbReference type="EMBL" id="KN833780">
    <property type="protein sequence ID" value="KIK19711.1"/>
    <property type="molecule type" value="Genomic_DNA"/>
</dbReference>
<dbReference type="PANTHER" id="PTHR37487">
    <property type="entry name" value="CHROMOSOME 1, WHOLE GENOME SHOTGUN SEQUENCE"/>
    <property type="match status" value="1"/>
</dbReference>
<keyword evidence="2" id="KW-0732">Signal</keyword>
<gene>
    <name evidence="3" type="ORF">PISMIDRAFT_19759</name>
    <name evidence="4" type="ORF">PISMIDRAFT_620571</name>
</gene>
<protein>
    <submittedName>
        <fullName evidence="3">Uncharacterized protein</fullName>
    </submittedName>
</protein>
<reference evidence="3 5" key="1">
    <citation type="submission" date="2014-04" db="EMBL/GenBank/DDBJ databases">
        <authorList>
            <consortium name="DOE Joint Genome Institute"/>
            <person name="Kuo A."/>
            <person name="Kohler A."/>
            <person name="Costa M.D."/>
            <person name="Nagy L.G."/>
            <person name="Floudas D."/>
            <person name="Copeland A."/>
            <person name="Barry K.W."/>
            <person name="Cichocki N."/>
            <person name="Veneault-Fourrey C."/>
            <person name="LaButti K."/>
            <person name="Lindquist E.A."/>
            <person name="Lipzen A."/>
            <person name="Lundell T."/>
            <person name="Morin E."/>
            <person name="Murat C."/>
            <person name="Sun H."/>
            <person name="Tunlid A."/>
            <person name="Henrissat B."/>
            <person name="Grigoriev I.V."/>
            <person name="Hibbett D.S."/>
            <person name="Martin F."/>
            <person name="Nordberg H.P."/>
            <person name="Cantor M.N."/>
            <person name="Hua S.X."/>
        </authorList>
    </citation>
    <scope>NUCLEOTIDE SEQUENCE [LARGE SCALE GENOMIC DNA]</scope>
    <source>
        <strain evidence="3 5">441</strain>
    </source>
</reference>
<feature type="chain" id="PRO_5007394562" evidence="2">
    <location>
        <begin position="21"/>
        <end position="183"/>
    </location>
</feature>
<dbReference type="Proteomes" id="UP000054018">
    <property type="component" value="Unassembled WGS sequence"/>
</dbReference>
<feature type="signal peptide" evidence="2">
    <location>
        <begin position="1"/>
        <end position="20"/>
    </location>
</feature>
<evidence type="ECO:0000313" key="5">
    <source>
        <dbReference type="Proteomes" id="UP000054018"/>
    </source>
</evidence>
<feature type="region of interest" description="Disordered" evidence="1">
    <location>
        <begin position="112"/>
        <end position="138"/>
    </location>
</feature>
<reference evidence="5" key="2">
    <citation type="submission" date="2015-01" db="EMBL/GenBank/DDBJ databases">
        <title>Evolutionary Origins and Diversification of the Mycorrhizal Mutualists.</title>
        <authorList>
            <consortium name="DOE Joint Genome Institute"/>
            <consortium name="Mycorrhizal Genomics Consortium"/>
            <person name="Kohler A."/>
            <person name="Kuo A."/>
            <person name="Nagy L.G."/>
            <person name="Floudas D."/>
            <person name="Copeland A."/>
            <person name="Barry K.W."/>
            <person name="Cichocki N."/>
            <person name="Veneault-Fourrey C."/>
            <person name="LaButti K."/>
            <person name="Lindquist E.A."/>
            <person name="Lipzen A."/>
            <person name="Lundell T."/>
            <person name="Morin E."/>
            <person name="Murat C."/>
            <person name="Riley R."/>
            <person name="Ohm R."/>
            <person name="Sun H."/>
            <person name="Tunlid A."/>
            <person name="Henrissat B."/>
            <person name="Grigoriev I.V."/>
            <person name="Hibbett D.S."/>
            <person name="Martin F."/>
        </authorList>
    </citation>
    <scope>NUCLEOTIDE SEQUENCE [LARGE SCALE GENOMIC DNA]</scope>
    <source>
        <strain evidence="5">441</strain>
    </source>
</reference>
<reference evidence="3" key="3">
    <citation type="submission" date="2015-02" db="EMBL/GenBank/DDBJ databases">
        <title>Evolutionary Origins and Diversification of the Mycorrhizal Mutualists.</title>
        <authorList>
            <consortium name="DOE Joint Genome Institute"/>
            <consortium name="Mycorrhizal Genomics Consortium"/>
            <person name="Kohler A."/>
            <person name="Kuo A."/>
            <person name="Nagy L.G."/>
            <person name="Floudas D."/>
            <person name="Copeland A."/>
            <person name="Barry K.W."/>
            <person name="Cichocki N."/>
            <person name="Veneault-Fourrey C."/>
            <person name="LaButti K."/>
            <person name="Lindquist E.A."/>
            <person name="Lipzen A."/>
            <person name="Lundell T."/>
            <person name="Morin E."/>
            <person name="Murat C."/>
            <person name="Riley R."/>
            <person name="Ohm R."/>
            <person name="Sun H."/>
            <person name="Tunlid A."/>
            <person name="Henrissat B."/>
            <person name="Grigoriev I.V."/>
            <person name="Hibbett D.S."/>
            <person name="Martin F."/>
        </authorList>
    </citation>
    <scope>NUCLEOTIDE SEQUENCE</scope>
    <source>
        <strain evidence="3">441</strain>
    </source>
</reference>
<dbReference type="HOGENOM" id="CLU_063099_3_0_1"/>
<proteinExistence type="predicted"/>
<dbReference type="AlphaFoldDB" id="A0A0C9YLG2"/>
<dbReference type="OrthoDB" id="3259746at2759"/>
<dbReference type="PANTHER" id="PTHR37487:SF3">
    <property type="entry name" value="CLEAVAGE_POLYADENYLATION SPECIFICITY FACTOR A SUBUNIT N-TERMINAL DOMAIN-CONTAINING PROTEIN"/>
    <property type="match status" value="1"/>
</dbReference>
<evidence type="ECO:0000256" key="1">
    <source>
        <dbReference type="SAM" id="MobiDB-lite"/>
    </source>
</evidence>